<dbReference type="AlphaFoldDB" id="A0A0M3APX6"/>
<name>A0A0M3APX6_9SPHN</name>
<dbReference type="RefSeq" id="WP_046763431.1">
    <property type="nucleotide sequence ID" value="NZ_LBIC01000004.1"/>
</dbReference>
<dbReference type="PATRIC" id="fig|56193.3.peg.2039"/>
<evidence type="ECO:0000313" key="2">
    <source>
        <dbReference type="Proteomes" id="UP000033874"/>
    </source>
</evidence>
<sequence length="79" mass="8676">MRSLNKRECIMGPTAKGLDLANMLIGATRQLQSDDAGSLTKLDRLAHLLRNAKAKLESGFDLSAEEVHQLNEALDKLTQ</sequence>
<evidence type="ECO:0000313" key="1">
    <source>
        <dbReference type="EMBL" id="KKW92227.1"/>
    </source>
</evidence>
<gene>
    <name evidence="1" type="ORF">YP76_09820</name>
</gene>
<dbReference type="Proteomes" id="UP000033874">
    <property type="component" value="Unassembled WGS sequence"/>
</dbReference>
<organism evidence="1 2">
    <name type="scientific">Sphingobium chungbukense</name>
    <dbReference type="NCBI Taxonomy" id="56193"/>
    <lineage>
        <taxon>Bacteria</taxon>
        <taxon>Pseudomonadati</taxon>
        <taxon>Pseudomonadota</taxon>
        <taxon>Alphaproteobacteria</taxon>
        <taxon>Sphingomonadales</taxon>
        <taxon>Sphingomonadaceae</taxon>
        <taxon>Sphingobium</taxon>
    </lineage>
</organism>
<dbReference type="STRING" id="56193.YP76_09820"/>
<protein>
    <submittedName>
        <fullName evidence="1">Uncharacterized protein</fullName>
    </submittedName>
</protein>
<proteinExistence type="predicted"/>
<reference evidence="1 2" key="1">
    <citation type="submission" date="2015-04" db="EMBL/GenBank/DDBJ databases">
        <title>Genome sequence of aromatic hydrocarbons-degrading Sphingobium chungbukense DJ77.</title>
        <authorList>
            <person name="Kim Y.-C."/>
            <person name="Chae J.-C."/>
        </authorList>
    </citation>
    <scope>NUCLEOTIDE SEQUENCE [LARGE SCALE GENOMIC DNA]</scope>
    <source>
        <strain evidence="1 2">DJ77</strain>
    </source>
</reference>
<keyword evidence="2" id="KW-1185">Reference proteome</keyword>
<accession>A0A0M3APX6</accession>
<comment type="caution">
    <text evidence="1">The sequence shown here is derived from an EMBL/GenBank/DDBJ whole genome shotgun (WGS) entry which is preliminary data.</text>
</comment>
<dbReference type="EMBL" id="LBIC01000004">
    <property type="protein sequence ID" value="KKW92227.1"/>
    <property type="molecule type" value="Genomic_DNA"/>
</dbReference>